<dbReference type="Proteomes" id="UP000217448">
    <property type="component" value="Unassembled WGS sequence"/>
</dbReference>
<keyword evidence="2" id="KW-0472">Membrane</keyword>
<feature type="transmembrane region" description="Helical" evidence="2">
    <location>
        <begin position="48"/>
        <end position="70"/>
    </location>
</feature>
<evidence type="ECO:0000256" key="1">
    <source>
        <dbReference type="SAM" id="MobiDB-lite"/>
    </source>
</evidence>
<keyword evidence="2" id="KW-0812">Transmembrane</keyword>
<keyword evidence="2" id="KW-1133">Transmembrane helix</keyword>
<feature type="compositionally biased region" description="Basic and acidic residues" evidence="1">
    <location>
        <begin position="1"/>
        <end position="20"/>
    </location>
</feature>
<evidence type="ECO:0000313" key="4">
    <source>
        <dbReference type="EMBL" id="PBD19217.1"/>
    </source>
</evidence>
<organism evidence="4">
    <name type="scientific">Alloyangia mangrovi</name>
    <dbReference type="NCBI Taxonomy" id="1779329"/>
    <lineage>
        <taxon>Bacteria</taxon>
        <taxon>Pseudomonadati</taxon>
        <taxon>Pseudomonadota</taxon>
        <taxon>Alphaproteobacteria</taxon>
        <taxon>Rhodobacterales</taxon>
        <taxon>Roseobacteraceae</taxon>
        <taxon>Alloyangia</taxon>
    </lineage>
</organism>
<reference evidence="3" key="3">
    <citation type="submission" date="2024-05" db="EMBL/GenBank/DDBJ databases">
        <title>Yangia mangrovi SAOS 153D genome.</title>
        <authorList>
            <person name="Verma A."/>
            <person name="Pal Y."/>
            <person name="Sundharam S."/>
            <person name="Bisht B."/>
            <person name="Srinivasan K."/>
        </authorList>
    </citation>
    <scope>NUCLEOTIDE SEQUENCE</scope>
    <source>
        <strain evidence="3">SAOS 153D</strain>
    </source>
</reference>
<sequence length="72" mass="7607">MTADSRDEHAHDVAHPHDVRAGPGDAGATDRPVQLPETPETRRMGRRAVLLFVGLVVAAVVIIAIFNGAAGR</sequence>
<evidence type="ECO:0000256" key="2">
    <source>
        <dbReference type="SAM" id="Phobius"/>
    </source>
</evidence>
<gene>
    <name evidence="3" type="ORF">CLG85_013205</name>
    <name evidence="4" type="ORF">CLG85_10520</name>
</gene>
<comment type="caution">
    <text evidence="4">The sequence shown here is derived from an EMBL/GenBank/DDBJ whole genome shotgun (WGS) entry which is preliminary data.</text>
</comment>
<evidence type="ECO:0000313" key="5">
    <source>
        <dbReference type="Proteomes" id="UP000217448"/>
    </source>
</evidence>
<dbReference type="AlphaFoldDB" id="A0A2A3JWM4"/>
<reference evidence="5" key="2">
    <citation type="submission" date="2023-07" db="EMBL/GenBank/DDBJ databases">
        <title>Yangia mangrovi SAOS 153D genome.</title>
        <authorList>
            <person name="Verma A."/>
            <person name="Pal Y."/>
            <person name="Sundharam S."/>
            <person name="Bisht B."/>
            <person name="Srinivasan K."/>
        </authorList>
    </citation>
    <scope>NUCLEOTIDE SEQUENCE [LARGE SCALE GENOMIC DNA]</scope>
    <source>
        <strain evidence="5">SAOS 153D</strain>
    </source>
</reference>
<accession>A0A2A3JWM4</accession>
<dbReference type="EMBL" id="NTHN01000154">
    <property type="protein sequence ID" value="PBD19217.1"/>
    <property type="molecule type" value="Genomic_DNA"/>
</dbReference>
<dbReference type="RefSeq" id="WP_095882223.1">
    <property type="nucleotide sequence ID" value="NZ_NTHN02000022.1"/>
</dbReference>
<reference evidence="4" key="1">
    <citation type="submission" date="2017-09" db="EMBL/GenBank/DDBJ databases">
        <title>Yangia sp. SAOS 153D whole genome sequencing.</title>
        <authorList>
            <person name="Verma A."/>
            <person name="Krishnamurthi S."/>
        </authorList>
    </citation>
    <scope>NUCLEOTIDE SEQUENCE [LARGE SCALE GENOMIC DNA]</scope>
    <source>
        <strain evidence="4">SAOS 153D</strain>
    </source>
</reference>
<evidence type="ECO:0000313" key="3">
    <source>
        <dbReference type="EMBL" id="MCT4371223.1"/>
    </source>
</evidence>
<keyword evidence="5" id="KW-1185">Reference proteome</keyword>
<feature type="region of interest" description="Disordered" evidence="1">
    <location>
        <begin position="1"/>
        <end position="40"/>
    </location>
</feature>
<dbReference type="OrthoDB" id="7876330at2"/>
<dbReference type="EMBL" id="NTHN02000022">
    <property type="protein sequence ID" value="MCT4371223.1"/>
    <property type="molecule type" value="Genomic_DNA"/>
</dbReference>
<name>A0A2A3JWM4_9RHOB</name>
<proteinExistence type="predicted"/>
<protein>
    <submittedName>
        <fullName evidence="4">Uncharacterized protein</fullName>
    </submittedName>
</protein>